<evidence type="ECO:0000256" key="2">
    <source>
        <dbReference type="ARBA" id="ARBA00012637"/>
    </source>
</evidence>
<evidence type="ECO:0000259" key="8">
    <source>
        <dbReference type="Pfam" id="PF07992"/>
    </source>
</evidence>
<proteinExistence type="inferred from homology"/>
<evidence type="ECO:0000256" key="7">
    <source>
        <dbReference type="ARBA" id="ARBA00047599"/>
    </source>
</evidence>
<evidence type="ECO:0000313" key="10">
    <source>
        <dbReference type="Proteomes" id="UP000029643"/>
    </source>
</evidence>
<keyword evidence="6" id="KW-0520">NAD</keyword>
<accession>A0A090WP98</accession>
<protein>
    <recommendedName>
        <fullName evidence="2">NADH:ubiquinone reductase (non-electrogenic)</fullName>
        <ecNumber evidence="2">1.6.5.9</ecNumber>
    </recommendedName>
</protein>
<organism evidence="9 10">
    <name type="scientific">Algibacter lectus</name>
    <dbReference type="NCBI Taxonomy" id="221126"/>
    <lineage>
        <taxon>Bacteria</taxon>
        <taxon>Pseudomonadati</taxon>
        <taxon>Bacteroidota</taxon>
        <taxon>Flavobacteriia</taxon>
        <taxon>Flavobacteriales</taxon>
        <taxon>Flavobacteriaceae</taxon>
        <taxon>Algibacter</taxon>
    </lineage>
</organism>
<dbReference type="Proteomes" id="UP000029643">
    <property type="component" value="Unassembled WGS sequence"/>
</dbReference>
<comment type="similarity">
    <text evidence="1">Belongs to the NADH dehydrogenase family.</text>
</comment>
<evidence type="ECO:0000256" key="5">
    <source>
        <dbReference type="ARBA" id="ARBA00023002"/>
    </source>
</evidence>
<dbReference type="EMBL" id="BBNU01000001">
    <property type="protein sequence ID" value="GAL77234.1"/>
    <property type="molecule type" value="Genomic_DNA"/>
</dbReference>
<dbReference type="PANTHER" id="PTHR43706:SF47">
    <property type="entry name" value="EXTERNAL NADH-UBIQUINONE OXIDOREDUCTASE 1, MITOCHONDRIAL-RELATED"/>
    <property type="match status" value="1"/>
</dbReference>
<keyword evidence="4" id="KW-0274">FAD</keyword>
<feature type="domain" description="FAD/NAD(P)-binding" evidence="8">
    <location>
        <begin position="10"/>
        <end position="329"/>
    </location>
</feature>
<keyword evidence="5 9" id="KW-0560">Oxidoreductase</keyword>
<dbReference type="GO" id="GO:0050136">
    <property type="term" value="F:NADH dehydrogenase (quinone) (non-electrogenic) activity"/>
    <property type="evidence" value="ECO:0007669"/>
    <property type="project" value="UniProtKB-EC"/>
</dbReference>
<dbReference type="Pfam" id="PF07992">
    <property type="entry name" value="Pyr_redox_2"/>
    <property type="match status" value="1"/>
</dbReference>
<evidence type="ECO:0000256" key="6">
    <source>
        <dbReference type="ARBA" id="ARBA00023027"/>
    </source>
</evidence>
<comment type="catalytic activity">
    <reaction evidence="7">
        <text>a quinone + NADH + H(+) = a quinol + NAD(+)</text>
        <dbReference type="Rhea" id="RHEA:46160"/>
        <dbReference type="ChEBI" id="CHEBI:15378"/>
        <dbReference type="ChEBI" id="CHEBI:24646"/>
        <dbReference type="ChEBI" id="CHEBI:57540"/>
        <dbReference type="ChEBI" id="CHEBI:57945"/>
        <dbReference type="ChEBI" id="CHEBI:132124"/>
        <dbReference type="EC" id="1.6.5.9"/>
    </reaction>
</comment>
<dbReference type="PANTHER" id="PTHR43706">
    <property type="entry name" value="NADH DEHYDROGENASE"/>
    <property type="match status" value="1"/>
</dbReference>
<dbReference type="InterPro" id="IPR045024">
    <property type="entry name" value="NDH-2"/>
</dbReference>
<dbReference type="AlphaFoldDB" id="A0A090WP98"/>
<dbReference type="EC" id="1.6.5.9" evidence="2"/>
<dbReference type="PRINTS" id="PR00411">
    <property type="entry name" value="PNDRDTASEI"/>
</dbReference>
<reference evidence="9 10" key="1">
    <citation type="journal article" date="2014" name="Genome Announc.">
        <title>Draft Genome Sequences of Marine Flavobacterium Algibacter lectus Strains SS8 and NR4.</title>
        <authorList>
            <person name="Takatani N."/>
            <person name="Nakanishi M."/>
            <person name="Meirelles P."/>
            <person name="Mino S."/>
            <person name="Suda W."/>
            <person name="Oshima K."/>
            <person name="Hattori M."/>
            <person name="Ohkuma M."/>
            <person name="Hosokawa M."/>
            <person name="Miyashita K."/>
            <person name="Thompson F.L."/>
            <person name="Niwa A."/>
            <person name="Sawabe T."/>
            <person name="Sawabe T."/>
        </authorList>
    </citation>
    <scope>NUCLEOTIDE SEQUENCE [LARGE SCALE GENOMIC DNA]</scope>
    <source>
        <strain evidence="10">JCM19274</strain>
    </source>
</reference>
<evidence type="ECO:0000256" key="1">
    <source>
        <dbReference type="ARBA" id="ARBA00005272"/>
    </source>
</evidence>
<comment type="caution">
    <text evidence="9">The sequence shown here is derived from an EMBL/GenBank/DDBJ whole genome shotgun (WGS) entry which is preliminary data.</text>
</comment>
<evidence type="ECO:0000256" key="4">
    <source>
        <dbReference type="ARBA" id="ARBA00022827"/>
    </source>
</evidence>
<dbReference type="STRING" id="221126.SAMN04489722_102491"/>
<name>A0A090WP98_9FLAO</name>
<evidence type="ECO:0000313" key="9">
    <source>
        <dbReference type="EMBL" id="GAL77234.1"/>
    </source>
</evidence>
<keyword evidence="3" id="KW-0285">Flavoprotein</keyword>
<dbReference type="SUPFAM" id="SSF51905">
    <property type="entry name" value="FAD/NAD(P)-binding domain"/>
    <property type="match status" value="1"/>
</dbReference>
<sequence length="334" mass="36615">MNIPKTSYPRIIIIGGGFAGIALARKLSKQEVQVVLLDKHNYHTFQPLLYQVSTGGLEPDSIAYPIRKILKDFPNFHFRLAEVNEIDTTCNTIKTNIGDLKFDYLVVASGSKTNYFGNTEIEKHSMAMKTIPQSLNLRSLILENFEEALLTTDLHERIALMNFVIVGGGPTGVELAGALAEIKKGILPKDYPDLDTRLAQINIIQSGGCLLKGMSENASAKAEDFLEKLGVHVWKNVRVTNYDGKTVTTNSDLTFDTATVVWAAGVQGATIKGLDAKDFVTRGNRILVNQCNQVKGFEHIFAIGDIACMATDEFPNGLPMMAQPAIQQGQQLGE</sequence>
<dbReference type="InterPro" id="IPR023753">
    <property type="entry name" value="FAD/NAD-binding_dom"/>
</dbReference>
<dbReference type="PRINTS" id="PR00368">
    <property type="entry name" value="FADPNR"/>
</dbReference>
<dbReference type="InterPro" id="IPR036188">
    <property type="entry name" value="FAD/NAD-bd_sf"/>
</dbReference>
<gene>
    <name evidence="9" type="ORF">JCM19274_4947</name>
</gene>
<evidence type="ECO:0000256" key="3">
    <source>
        <dbReference type="ARBA" id="ARBA00022630"/>
    </source>
</evidence>
<dbReference type="Gene3D" id="3.50.50.100">
    <property type="match status" value="1"/>
</dbReference>